<protein>
    <submittedName>
        <fullName evidence="7">Dioxygenase</fullName>
    </submittedName>
</protein>
<dbReference type="CDD" id="cd07363">
    <property type="entry name" value="45_DOPA_Dioxygenase"/>
    <property type="match status" value="1"/>
</dbReference>
<dbReference type="EMBL" id="BJYF01000012">
    <property type="protein sequence ID" value="GEN60226.1"/>
    <property type="molecule type" value="Genomic_DNA"/>
</dbReference>
<dbReference type="PIRSF" id="PIRSF006157">
    <property type="entry name" value="Doxgns_DODA"/>
    <property type="match status" value="1"/>
</dbReference>
<comment type="caution">
    <text evidence="7">The sequence shown here is derived from an EMBL/GenBank/DDBJ whole genome shotgun (WGS) entry which is preliminary data.</text>
</comment>
<sequence>MDQPVIWDRMAAYLRGLAATLPQRPRAILVVSGHWETERPTVTSSAAPPLIYDYYGFPEHTYHLQYPAPGSPELAAQVRSLLSAAGIANDEDPERGFDHGVFIPFLLAFGDADIPVVELSLRQDMNAAEEVRIGAALQSLRGENVLIVATGMTYHNLRQLRQSDPSSAGASQAFDAWLTKAVEAEPEERNAALLRWEAAPGARQCHPREEHLLPLMFAAGAAGADLGKRDYSDVVMGKAMSGFRFG</sequence>
<keyword evidence="5" id="KW-0560">Oxidoreductase</keyword>
<dbReference type="InterPro" id="IPR004183">
    <property type="entry name" value="Xdiol_dOase_suB"/>
</dbReference>
<evidence type="ECO:0000313" key="7">
    <source>
        <dbReference type="EMBL" id="GEN60226.1"/>
    </source>
</evidence>
<dbReference type="Pfam" id="PF02900">
    <property type="entry name" value="LigB"/>
    <property type="match status" value="1"/>
</dbReference>
<gene>
    <name evidence="7" type="ORF">ANI02nite_21100</name>
</gene>
<dbReference type="Proteomes" id="UP000321635">
    <property type="component" value="Unassembled WGS sequence"/>
</dbReference>
<keyword evidence="3" id="KW-0479">Metal-binding</keyword>
<keyword evidence="8" id="KW-1185">Reference proteome</keyword>
<dbReference type="STRING" id="1120919.GCA_000429165_01085"/>
<evidence type="ECO:0000259" key="6">
    <source>
        <dbReference type="Pfam" id="PF02900"/>
    </source>
</evidence>
<reference evidence="7 8" key="1">
    <citation type="submission" date="2019-07" db="EMBL/GenBank/DDBJ databases">
        <title>Whole genome shotgun sequence of Acetobacter nitrogenifigens NBRC 105050.</title>
        <authorList>
            <person name="Hosoyama A."/>
            <person name="Uohara A."/>
            <person name="Ohji S."/>
            <person name="Ichikawa N."/>
        </authorList>
    </citation>
    <scope>NUCLEOTIDE SEQUENCE [LARGE SCALE GENOMIC DNA]</scope>
    <source>
        <strain evidence="7 8">NBRC 105050</strain>
    </source>
</reference>
<dbReference type="PANTHER" id="PTHR30096:SF0">
    <property type="entry name" value="4,5-DOPA DIOXYGENASE EXTRADIOL-LIKE PROTEIN"/>
    <property type="match status" value="1"/>
</dbReference>
<keyword evidence="4" id="KW-0862">Zinc</keyword>
<dbReference type="GO" id="GO:0008198">
    <property type="term" value="F:ferrous iron binding"/>
    <property type="evidence" value="ECO:0007669"/>
    <property type="project" value="InterPro"/>
</dbReference>
<dbReference type="GO" id="GO:0008270">
    <property type="term" value="F:zinc ion binding"/>
    <property type="evidence" value="ECO:0007669"/>
    <property type="project" value="InterPro"/>
</dbReference>
<dbReference type="AlphaFoldDB" id="A0A511XBC5"/>
<proteinExistence type="inferred from homology"/>
<evidence type="ECO:0000256" key="4">
    <source>
        <dbReference type="ARBA" id="ARBA00022833"/>
    </source>
</evidence>
<evidence type="ECO:0000313" key="8">
    <source>
        <dbReference type="Proteomes" id="UP000321635"/>
    </source>
</evidence>
<organism evidence="7 8">
    <name type="scientific">Acetobacter nitrogenifigens DSM 23921 = NBRC 105050</name>
    <dbReference type="NCBI Taxonomy" id="1120919"/>
    <lineage>
        <taxon>Bacteria</taxon>
        <taxon>Pseudomonadati</taxon>
        <taxon>Pseudomonadota</taxon>
        <taxon>Alphaproteobacteria</taxon>
        <taxon>Acetobacterales</taxon>
        <taxon>Acetobacteraceae</taxon>
        <taxon>Acetobacter</taxon>
    </lineage>
</organism>
<evidence type="ECO:0000256" key="5">
    <source>
        <dbReference type="ARBA" id="ARBA00023002"/>
    </source>
</evidence>
<evidence type="ECO:0000256" key="3">
    <source>
        <dbReference type="ARBA" id="ARBA00022723"/>
    </source>
</evidence>
<dbReference type="Gene3D" id="3.40.830.10">
    <property type="entry name" value="LigB-like"/>
    <property type="match status" value="1"/>
</dbReference>
<keyword evidence="7" id="KW-0223">Dioxygenase</keyword>
<dbReference type="InterPro" id="IPR014436">
    <property type="entry name" value="Extradiol_dOase_DODA"/>
</dbReference>
<comment type="similarity">
    <text evidence="2">Belongs to the DODA-type extradiol aromatic ring-opening dioxygenase family.</text>
</comment>
<comment type="cofactor">
    <cofactor evidence="1">
        <name>Zn(2+)</name>
        <dbReference type="ChEBI" id="CHEBI:29105"/>
    </cofactor>
</comment>
<evidence type="ECO:0000256" key="1">
    <source>
        <dbReference type="ARBA" id="ARBA00001947"/>
    </source>
</evidence>
<dbReference type="PANTHER" id="PTHR30096">
    <property type="entry name" value="4,5-DOPA DIOXYGENASE EXTRADIOL-LIKE PROTEIN"/>
    <property type="match status" value="1"/>
</dbReference>
<name>A0A511XBC5_9PROT</name>
<dbReference type="GO" id="GO:0016702">
    <property type="term" value="F:oxidoreductase activity, acting on single donors with incorporation of molecular oxygen, incorporation of two atoms of oxygen"/>
    <property type="evidence" value="ECO:0007669"/>
    <property type="project" value="UniProtKB-ARBA"/>
</dbReference>
<evidence type="ECO:0000256" key="2">
    <source>
        <dbReference type="ARBA" id="ARBA00007581"/>
    </source>
</evidence>
<accession>A0A511XBC5</accession>
<feature type="domain" description="Extradiol ring-cleavage dioxygenase class III enzyme subunit B" evidence="6">
    <location>
        <begin position="23"/>
        <end position="228"/>
    </location>
</feature>
<dbReference type="SUPFAM" id="SSF53213">
    <property type="entry name" value="LigB-like"/>
    <property type="match status" value="1"/>
</dbReference>